<feature type="binding site" evidence="8">
    <location>
        <position position="328"/>
    </location>
    <ligand>
        <name>Mn(2+)</name>
        <dbReference type="ChEBI" id="CHEBI:29035"/>
        <label>1</label>
    </ligand>
</feature>
<dbReference type="Proteomes" id="UP000284531">
    <property type="component" value="Unassembled WGS sequence"/>
</dbReference>
<comment type="caution">
    <text evidence="10">The sequence shown here is derived from an EMBL/GenBank/DDBJ whole genome shotgun (WGS) entry which is preliminary data.</text>
</comment>
<evidence type="ECO:0000256" key="1">
    <source>
        <dbReference type="ARBA" id="ARBA00000135"/>
    </source>
</evidence>
<feature type="binding site" evidence="8">
    <location>
        <position position="330"/>
    </location>
    <ligand>
        <name>Mn(2+)</name>
        <dbReference type="ChEBI" id="CHEBI:29035"/>
        <label>2</label>
    </ligand>
</feature>
<feature type="binding site" evidence="8">
    <location>
        <position position="245"/>
    </location>
    <ligand>
        <name>Mn(2+)</name>
        <dbReference type="ChEBI" id="CHEBI:29035"/>
        <label>2</label>
    </ligand>
</feature>
<dbReference type="CDD" id="cd00433">
    <property type="entry name" value="Peptidase_M17"/>
    <property type="match status" value="1"/>
</dbReference>
<keyword evidence="8" id="KW-0479">Metal-binding</keyword>
<keyword evidence="8" id="KW-0963">Cytoplasm</keyword>
<dbReference type="AlphaFoldDB" id="A0A419WXE4"/>
<keyword evidence="6 8" id="KW-0378">Hydrolase</keyword>
<dbReference type="PRINTS" id="PR00481">
    <property type="entry name" value="LAMNOPPTDASE"/>
</dbReference>
<comment type="similarity">
    <text evidence="3 8">Belongs to the peptidase M17 family.</text>
</comment>
<sequence>MNIDLLTPNISVETKNVFYLTSIKNYKNLPLAENEIQYLIEQVENESSLIEINQYTRKVFVHVNSKEELEYKDYEKMRKLGNSLHSKVQESKISELAVVDFSMSKELTLPILEGLSLSNYQFIRYLRETKKVKHSLSKVHVQSDVLDEKDIEELQSVCEAVKHARNLVNEPLSYLTAQKLSEEIKRMADESGFSVEVFEKTKIQSLKMGGLLAVNKGSIDEPTFSILEWKPEDAKNTNPIVFVGKGIVYDTGGLSLKPTKDSMDLMKSDMGGAASVAGALYAIAKAKLPVHVIGLIPATDNRPGGNAYAPGDIIQMYNGLNVEVLNTDAEGRLILADALSYAKKYEPEFVVDLATLTGAAAVAIGKYGVVAMGNEESADKMEQLKNSGNKTYERVVEFPFWEEYGELIKSDIADLKNIGGRDGGAITAGKFLEHFTDYPWVHIDIAGPAFLGATDNYRGKGGTGVGVRLLYDFIKNYQS</sequence>
<dbReference type="InterPro" id="IPR000819">
    <property type="entry name" value="Peptidase_M17_C"/>
</dbReference>
<feature type="binding site" evidence="8">
    <location>
        <position position="250"/>
    </location>
    <ligand>
        <name>Mn(2+)</name>
        <dbReference type="ChEBI" id="CHEBI:29035"/>
        <label>2</label>
    </ligand>
</feature>
<comment type="function">
    <text evidence="8">Presumably involved in the processing and regular turnover of intracellular proteins. Catalyzes the removal of unsubstituted N-terminal amino acids from various peptides.</text>
</comment>
<feature type="binding site" evidence="8">
    <location>
        <position position="330"/>
    </location>
    <ligand>
        <name>Mn(2+)</name>
        <dbReference type="ChEBI" id="CHEBI:29035"/>
        <label>1</label>
    </ligand>
</feature>
<dbReference type="GO" id="GO:0005737">
    <property type="term" value="C:cytoplasm"/>
    <property type="evidence" value="ECO:0007669"/>
    <property type="project" value="UniProtKB-SubCell"/>
</dbReference>
<dbReference type="EMBL" id="RAPQ01000010">
    <property type="protein sequence ID" value="RKE00145.1"/>
    <property type="molecule type" value="Genomic_DNA"/>
</dbReference>
<protein>
    <recommendedName>
        <fullName evidence="8">Probable cytosol aminopeptidase</fullName>
        <ecNumber evidence="8">3.4.11.1</ecNumber>
    </recommendedName>
    <alternativeName>
        <fullName evidence="8">Leucine aminopeptidase</fullName>
        <shortName evidence="8">LAP</shortName>
        <ecNumber evidence="8">3.4.11.10</ecNumber>
    </alternativeName>
    <alternativeName>
        <fullName evidence="8">Leucyl aminopeptidase</fullName>
    </alternativeName>
</protein>
<dbReference type="InterPro" id="IPR043472">
    <property type="entry name" value="Macro_dom-like"/>
</dbReference>
<keyword evidence="5 8" id="KW-0645">Protease</keyword>
<feature type="binding site" evidence="8">
    <location>
        <position position="250"/>
    </location>
    <ligand>
        <name>Mn(2+)</name>
        <dbReference type="ChEBI" id="CHEBI:29035"/>
        <label>1</label>
    </ligand>
</feature>
<dbReference type="OrthoDB" id="9809354at2"/>
<dbReference type="InterPro" id="IPR011356">
    <property type="entry name" value="Leucine_aapep/pepB"/>
</dbReference>
<evidence type="ECO:0000256" key="5">
    <source>
        <dbReference type="ARBA" id="ARBA00022670"/>
    </source>
</evidence>
<evidence type="ECO:0000256" key="6">
    <source>
        <dbReference type="ARBA" id="ARBA00022801"/>
    </source>
</evidence>
<dbReference type="SUPFAM" id="SSF53187">
    <property type="entry name" value="Zn-dependent exopeptidases"/>
    <property type="match status" value="1"/>
</dbReference>
<dbReference type="PROSITE" id="PS00631">
    <property type="entry name" value="CYTOSOL_AP"/>
    <property type="match status" value="1"/>
</dbReference>
<dbReference type="GO" id="GO:0030145">
    <property type="term" value="F:manganese ion binding"/>
    <property type="evidence" value="ECO:0007669"/>
    <property type="project" value="UniProtKB-UniRule"/>
</dbReference>
<feature type="active site" evidence="8">
    <location>
        <position position="332"/>
    </location>
</feature>
<dbReference type="InterPro" id="IPR023042">
    <property type="entry name" value="Peptidase_M17_leu_NH2_pept"/>
</dbReference>
<evidence type="ECO:0000313" key="11">
    <source>
        <dbReference type="Proteomes" id="UP000284531"/>
    </source>
</evidence>
<feature type="binding site" evidence="8">
    <location>
        <position position="269"/>
    </location>
    <ligand>
        <name>Mn(2+)</name>
        <dbReference type="ChEBI" id="CHEBI:29035"/>
        <label>2</label>
    </ligand>
</feature>
<dbReference type="RefSeq" id="WP_120240887.1">
    <property type="nucleotide sequence ID" value="NZ_RAPQ01000010.1"/>
</dbReference>
<accession>A0A419WXE4</accession>
<dbReference type="Pfam" id="PF00883">
    <property type="entry name" value="Peptidase_M17"/>
    <property type="match status" value="1"/>
</dbReference>
<feature type="active site" evidence="8">
    <location>
        <position position="257"/>
    </location>
</feature>
<dbReference type="PANTHER" id="PTHR11963">
    <property type="entry name" value="LEUCINE AMINOPEPTIDASE-RELATED"/>
    <property type="match status" value="1"/>
</dbReference>
<keyword evidence="4 8" id="KW-0031">Aminopeptidase</keyword>
<proteinExistence type="inferred from homology"/>
<comment type="catalytic activity">
    <reaction evidence="2 8">
        <text>Release of an N-terminal amino acid, preferentially leucine, but not glutamic or aspartic acids.</text>
        <dbReference type="EC" id="3.4.11.10"/>
    </reaction>
</comment>
<organism evidence="10 11">
    <name type="scientific">Marinifilum flexuosum</name>
    <dbReference type="NCBI Taxonomy" id="1117708"/>
    <lineage>
        <taxon>Bacteria</taxon>
        <taxon>Pseudomonadati</taxon>
        <taxon>Bacteroidota</taxon>
        <taxon>Bacteroidia</taxon>
        <taxon>Marinilabiliales</taxon>
        <taxon>Marinifilaceae</taxon>
    </lineage>
</organism>
<evidence type="ECO:0000256" key="2">
    <source>
        <dbReference type="ARBA" id="ARBA00000967"/>
    </source>
</evidence>
<evidence type="ECO:0000256" key="3">
    <source>
        <dbReference type="ARBA" id="ARBA00009528"/>
    </source>
</evidence>
<dbReference type="PANTHER" id="PTHR11963:SF23">
    <property type="entry name" value="CYTOSOL AMINOPEPTIDASE"/>
    <property type="match status" value="1"/>
</dbReference>
<dbReference type="Gene3D" id="3.40.220.10">
    <property type="entry name" value="Leucine Aminopeptidase, subunit E, domain 1"/>
    <property type="match status" value="1"/>
</dbReference>
<comment type="subcellular location">
    <subcellularLocation>
        <location evidence="8">Cytoplasm</location>
    </subcellularLocation>
</comment>
<keyword evidence="7 8" id="KW-0464">Manganese</keyword>
<name>A0A419WXE4_9BACT</name>
<evidence type="ECO:0000256" key="4">
    <source>
        <dbReference type="ARBA" id="ARBA00022438"/>
    </source>
</evidence>
<dbReference type="HAMAP" id="MF_00181">
    <property type="entry name" value="Cytosol_peptidase_M17"/>
    <property type="match status" value="1"/>
</dbReference>
<dbReference type="GO" id="GO:0006508">
    <property type="term" value="P:proteolysis"/>
    <property type="evidence" value="ECO:0007669"/>
    <property type="project" value="UniProtKB-KW"/>
</dbReference>
<comment type="catalytic activity">
    <reaction evidence="1 8">
        <text>Release of an N-terminal amino acid, Xaa-|-Yaa-, in which Xaa is preferably Leu, but may be other amino acids including Pro although not Arg or Lys, and Yaa may be Pro. Amino acid amides and methyl esters are also readily hydrolyzed, but rates on arylamides are exceedingly low.</text>
        <dbReference type="EC" id="3.4.11.1"/>
    </reaction>
</comment>
<dbReference type="EC" id="3.4.11.10" evidence="8"/>
<dbReference type="GO" id="GO:0070006">
    <property type="term" value="F:metalloaminopeptidase activity"/>
    <property type="evidence" value="ECO:0007669"/>
    <property type="project" value="InterPro"/>
</dbReference>
<evidence type="ECO:0000256" key="8">
    <source>
        <dbReference type="HAMAP-Rule" id="MF_00181"/>
    </source>
</evidence>
<dbReference type="Gene3D" id="3.40.630.10">
    <property type="entry name" value="Zn peptidases"/>
    <property type="match status" value="1"/>
</dbReference>
<reference evidence="10 11" key="1">
    <citation type="submission" date="2018-09" db="EMBL/GenBank/DDBJ databases">
        <title>Genomic Encyclopedia of Archaeal and Bacterial Type Strains, Phase II (KMG-II): from individual species to whole genera.</title>
        <authorList>
            <person name="Goeker M."/>
        </authorList>
    </citation>
    <scope>NUCLEOTIDE SEQUENCE [LARGE SCALE GENOMIC DNA]</scope>
    <source>
        <strain evidence="10 11">DSM 21950</strain>
    </source>
</reference>
<keyword evidence="11" id="KW-1185">Reference proteome</keyword>
<comment type="cofactor">
    <cofactor evidence="8">
        <name>Mn(2+)</name>
        <dbReference type="ChEBI" id="CHEBI:29035"/>
    </cofactor>
    <text evidence="8">Binds 2 manganese ions per subunit.</text>
</comment>
<evidence type="ECO:0000259" key="9">
    <source>
        <dbReference type="PROSITE" id="PS00631"/>
    </source>
</evidence>
<gene>
    <name evidence="8" type="primary">pepA</name>
    <name evidence="10" type="ORF">BXY64_3146</name>
</gene>
<dbReference type="EC" id="3.4.11.1" evidence="8"/>
<evidence type="ECO:0000313" key="10">
    <source>
        <dbReference type="EMBL" id="RKE00145.1"/>
    </source>
</evidence>
<feature type="domain" description="Cytosol aminopeptidase" evidence="9">
    <location>
        <begin position="326"/>
        <end position="333"/>
    </location>
</feature>
<evidence type="ECO:0000256" key="7">
    <source>
        <dbReference type="ARBA" id="ARBA00023211"/>
    </source>
</evidence>